<name>A0A452HDU8_9SAUR</name>
<evidence type="ECO:0000259" key="2">
    <source>
        <dbReference type="PROSITE" id="PS51390"/>
    </source>
</evidence>
<dbReference type="CDD" id="cd00199">
    <property type="entry name" value="WAP"/>
    <property type="match status" value="1"/>
</dbReference>
<dbReference type="PANTHER" id="PTHR19441:SF91">
    <property type="entry name" value="WAP DOMAIN-CONTAINING PROTEIN"/>
    <property type="match status" value="1"/>
</dbReference>
<protein>
    <recommendedName>
        <fullName evidence="2">WAP domain-containing protein</fullName>
    </recommendedName>
</protein>
<organism evidence="3 4">
    <name type="scientific">Gopherus agassizii</name>
    <name type="common">Agassiz's desert tortoise</name>
    <dbReference type="NCBI Taxonomy" id="38772"/>
    <lineage>
        <taxon>Eukaryota</taxon>
        <taxon>Metazoa</taxon>
        <taxon>Chordata</taxon>
        <taxon>Craniata</taxon>
        <taxon>Vertebrata</taxon>
        <taxon>Euteleostomi</taxon>
        <taxon>Archelosauria</taxon>
        <taxon>Testudinata</taxon>
        <taxon>Testudines</taxon>
        <taxon>Cryptodira</taxon>
        <taxon>Durocryptodira</taxon>
        <taxon>Testudinoidea</taxon>
        <taxon>Testudinidae</taxon>
        <taxon>Gopherus</taxon>
    </lineage>
</organism>
<dbReference type="Pfam" id="PF00095">
    <property type="entry name" value="WAP"/>
    <property type="match status" value="2"/>
</dbReference>
<dbReference type="SUPFAM" id="SSF57256">
    <property type="entry name" value="Elafin-like"/>
    <property type="match status" value="2"/>
</dbReference>
<feature type="domain" description="WAP" evidence="2">
    <location>
        <begin position="5"/>
        <end position="50"/>
    </location>
</feature>
<dbReference type="Ensembl" id="ENSGAGT00000014918.1">
    <property type="protein sequence ID" value="ENSGAGP00000013021.1"/>
    <property type="gene ID" value="ENSGAGG00000009995.1"/>
</dbReference>
<feature type="signal peptide" evidence="1">
    <location>
        <begin position="1"/>
        <end position="19"/>
    </location>
</feature>
<dbReference type="InterPro" id="IPR008197">
    <property type="entry name" value="WAP_dom"/>
</dbReference>
<feature type="domain" description="WAP" evidence="2">
    <location>
        <begin position="51"/>
        <end position="96"/>
    </location>
</feature>
<dbReference type="Gene3D" id="4.10.75.10">
    <property type="entry name" value="Elafin-like"/>
    <property type="match status" value="2"/>
</dbReference>
<evidence type="ECO:0000313" key="3">
    <source>
        <dbReference type="Ensembl" id="ENSGAGP00000013021.1"/>
    </source>
</evidence>
<dbReference type="Proteomes" id="UP000291020">
    <property type="component" value="Unassembled WGS sequence"/>
</dbReference>
<dbReference type="PANTHER" id="PTHR19441">
    <property type="entry name" value="WHEY ACDIC PROTEIN WAP"/>
    <property type="match status" value="1"/>
</dbReference>
<accession>A0A452HDU8</accession>
<dbReference type="InterPro" id="IPR036645">
    <property type="entry name" value="Elafin-like_sf"/>
</dbReference>
<dbReference type="PROSITE" id="PS51390">
    <property type="entry name" value="WAP"/>
    <property type="match status" value="2"/>
</dbReference>
<dbReference type="InterPro" id="IPR050514">
    <property type="entry name" value="WAP_four-disulfide_core"/>
</dbReference>
<dbReference type="GO" id="GO:0005615">
    <property type="term" value="C:extracellular space"/>
    <property type="evidence" value="ECO:0007669"/>
    <property type="project" value="TreeGrafter"/>
</dbReference>
<dbReference type="GO" id="GO:0019731">
    <property type="term" value="P:antibacterial humoral response"/>
    <property type="evidence" value="ECO:0007669"/>
    <property type="project" value="TreeGrafter"/>
</dbReference>
<keyword evidence="4" id="KW-1185">Reference proteome</keyword>
<dbReference type="GO" id="GO:0004867">
    <property type="term" value="F:serine-type endopeptidase inhibitor activity"/>
    <property type="evidence" value="ECO:0007669"/>
    <property type="project" value="TreeGrafter"/>
</dbReference>
<evidence type="ECO:0000256" key="1">
    <source>
        <dbReference type="SAM" id="SignalP"/>
    </source>
</evidence>
<dbReference type="GO" id="GO:0045087">
    <property type="term" value="P:innate immune response"/>
    <property type="evidence" value="ECO:0007669"/>
    <property type="project" value="TreeGrafter"/>
</dbReference>
<feature type="chain" id="PRO_5019193441" description="WAP domain-containing protein" evidence="1">
    <location>
        <begin position="20"/>
        <end position="140"/>
    </location>
</feature>
<dbReference type="SMART" id="SM00217">
    <property type="entry name" value="WAP"/>
    <property type="match status" value="2"/>
</dbReference>
<keyword evidence="1" id="KW-0732">Signal</keyword>
<evidence type="ECO:0000313" key="4">
    <source>
        <dbReference type="Proteomes" id="UP000291020"/>
    </source>
</evidence>
<dbReference type="STRING" id="38772.ENSGAGP00000013021"/>
<reference evidence="3" key="3">
    <citation type="submission" date="2025-09" db="UniProtKB">
        <authorList>
            <consortium name="Ensembl"/>
        </authorList>
    </citation>
    <scope>IDENTIFICATION</scope>
</reference>
<sequence length="140" mass="14597">MGTWPLCVAGVCLSPLGFGPCVDLCFADVQCRRGQKCCSNGCGHVCMTAITGERPGLCPEPQGKGICVERCREDEECPRGQKCCSNGCGHVCTSPIFAGKFNLSVLASPELSSAPHADSELSGQGPCVASAQHHRALASR</sequence>
<reference evidence="4" key="1">
    <citation type="journal article" date="2017" name="PLoS ONE">
        <title>The Agassiz's desert tortoise genome provides a resource for the conservation of a threatened species.</title>
        <authorList>
            <person name="Tollis M."/>
            <person name="DeNardo D.F."/>
            <person name="Cornelius J.A."/>
            <person name="Dolby G.A."/>
            <person name="Edwards T."/>
            <person name="Henen B.T."/>
            <person name="Karl A.E."/>
            <person name="Murphy R.W."/>
            <person name="Kusumi K."/>
        </authorList>
    </citation>
    <scope>NUCLEOTIDE SEQUENCE [LARGE SCALE GENOMIC DNA]</scope>
</reference>
<dbReference type="AlphaFoldDB" id="A0A452HDU8"/>
<reference evidence="3" key="2">
    <citation type="submission" date="2025-08" db="UniProtKB">
        <authorList>
            <consortium name="Ensembl"/>
        </authorList>
    </citation>
    <scope>IDENTIFICATION</scope>
</reference>
<proteinExistence type="predicted"/>
<dbReference type="PRINTS" id="PR00003">
    <property type="entry name" value="4DISULPHCORE"/>
</dbReference>